<comment type="caution">
    <text evidence="1">The sequence shown here is derived from an EMBL/GenBank/DDBJ whole genome shotgun (WGS) entry which is preliminary data.</text>
</comment>
<proteinExistence type="predicted"/>
<keyword evidence="2" id="KW-1185">Reference proteome</keyword>
<organism evidence="1 2">
    <name type="scientific">Gossypium stocksii</name>
    <dbReference type="NCBI Taxonomy" id="47602"/>
    <lineage>
        <taxon>Eukaryota</taxon>
        <taxon>Viridiplantae</taxon>
        <taxon>Streptophyta</taxon>
        <taxon>Embryophyta</taxon>
        <taxon>Tracheophyta</taxon>
        <taxon>Spermatophyta</taxon>
        <taxon>Magnoliopsida</taxon>
        <taxon>eudicotyledons</taxon>
        <taxon>Gunneridae</taxon>
        <taxon>Pentapetalae</taxon>
        <taxon>rosids</taxon>
        <taxon>malvids</taxon>
        <taxon>Malvales</taxon>
        <taxon>Malvaceae</taxon>
        <taxon>Malvoideae</taxon>
        <taxon>Gossypium</taxon>
    </lineage>
</organism>
<evidence type="ECO:0000313" key="2">
    <source>
        <dbReference type="Proteomes" id="UP000828251"/>
    </source>
</evidence>
<protein>
    <submittedName>
        <fullName evidence="1">Uncharacterized protein</fullName>
    </submittedName>
</protein>
<sequence length="101" mass="11561">MAAISNPLPRSSTLRKRAGYGSVLVLLSRCKRLQLHAFTRQFAPIIRDPMISLGEIKTSEVSLFGNLFILNNVNQDHSIGYNYIWDIRGWDAQEEVNHFSR</sequence>
<dbReference type="EMBL" id="JAIQCV010000001">
    <property type="protein sequence ID" value="KAH1129854.1"/>
    <property type="molecule type" value="Genomic_DNA"/>
</dbReference>
<reference evidence="1 2" key="1">
    <citation type="journal article" date="2021" name="Plant Biotechnol. J.">
        <title>Multi-omics assisted identification of the key and species-specific regulatory components of drought-tolerant mechanisms in Gossypium stocksii.</title>
        <authorList>
            <person name="Yu D."/>
            <person name="Ke L."/>
            <person name="Zhang D."/>
            <person name="Wu Y."/>
            <person name="Sun Y."/>
            <person name="Mei J."/>
            <person name="Sun J."/>
            <person name="Sun Y."/>
        </authorList>
    </citation>
    <scope>NUCLEOTIDE SEQUENCE [LARGE SCALE GENOMIC DNA]</scope>
    <source>
        <strain evidence="2">cv. E1</strain>
        <tissue evidence="1">Leaf</tissue>
    </source>
</reference>
<name>A0A9D3WJR2_9ROSI</name>
<dbReference type="AlphaFoldDB" id="A0A9D3WJR2"/>
<accession>A0A9D3WJR2</accession>
<gene>
    <name evidence="1" type="ORF">J1N35_001232</name>
</gene>
<evidence type="ECO:0000313" key="1">
    <source>
        <dbReference type="EMBL" id="KAH1129854.1"/>
    </source>
</evidence>
<dbReference type="Proteomes" id="UP000828251">
    <property type="component" value="Unassembled WGS sequence"/>
</dbReference>